<organism evidence="4 5">
    <name type="scientific">Anaeramoeba ignava</name>
    <name type="common">Anaerobic marine amoeba</name>
    <dbReference type="NCBI Taxonomy" id="1746090"/>
    <lineage>
        <taxon>Eukaryota</taxon>
        <taxon>Metamonada</taxon>
        <taxon>Anaeramoebidae</taxon>
        <taxon>Anaeramoeba</taxon>
    </lineage>
</organism>
<keyword evidence="1" id="KW-0175">Coiled coil</keyword>
<proteinExistence type="predicted"/>
<dbReference type="OrthoDB" id="17995at2759"/>
<keyword evidence="3" id="KW-1133">Transmembrane helix</keyword>
<evidence type="ECO:0000256" key="1">
    <source>
        <dbReference type="SAM" id="Coils"/>
    </source>
</evidence>
<feature type="region of interest" description="Disordered" evidence="2">
    <location>
        <begin position="308"/>
        <end position="349"/>
    </location>
</feature>
<comment type="caution">
    <text evidence="4">The sequence shown here is derived from an EMBL/GenBank/DDBJ whole genome shotgun (WGS) entry which is preliminary data.</text>
</comment>
<name>A0A9Q0R413_ANAIG</name>
<feature type="coiled-coil region" evidence="1">
    <location>
        <begin position="206"/>
        <end position="240"/>
    </location>
</feature>
<protein>
    <submittedName>
        <fullName evidence="4">Remodeling and spacing factor 1</fullName>
    </submittedName>
</protein>
<keyword evidence="3" id="KW-0472">Membrane</keyword>
<keyword evidence="5" id="KW-1185">Reference proteome</keyword>
<evidence type="ECO:0000313" key="5">
    <source>
        <dbReference type="Proteomes" id="UP001149090"/>
    </source>
</evidence>
<dbReference type="EMBL" id="JAPDFW010000147">
    <property type="protein sequence ID" value="KAJ5066159.1"/>
    <property type="molecule type" value="Genomic_DNA"/>
</dbReference>
<gene>
    <name evidence="4" type="ORF">M0811_03492</name>
</gene>
<feature type="compositionally biased region" description="Basic and acidic residues" evidence="2">
    <location>
        <begin position="308"/>
        <end position="335"/>
    </location>
</feature>
<dbReference type="AlphaFoldDB" id="A0A9Q0R413"/>
<reference evidence="4" key="1">
    <citation type="submission" date="2022-10" db="EMBL/GenBank/DDBJ databases">
        <title>Novel sulphate-reducing endosymbionts in the free-living metamonad Anaeramoeba.</title>
        <authorList>
            <person name="Jerlstrom-Hultqvist J."/>
            <person name="Cepicka I."/>
            <person name="Gallot-Lavallee L."/>
            <person name="Salas-Leiva D."/>
            <person name="Curtis B.A."/>
            <person name="Zahonova K."/>
            <person name="Pipaliya S."/>
            <person name="Dacks J."/>
            <person name="Roger A.J."/>
        </authorList>
    </citation>
    <scope>NUCLEOTIDE SEQUENCE</scope>
    <source>
        <strain evidence="4">BMAN</strain>
    </source>
</reference>
<feature type="compositionally biased region" description="Low complexity" evidence="2">
    <location>
        <begin position="336"/>
        <end position="346"/>
    </location>
</feature>
<feature type="transmembrane region" description="Helical" evidence="3">
    <location>
        <begin position="772"/>
        <end position="790"/>
    </location>
</feature>
<keyword evidence="3" id="KW-0812">Transmembrane</keyword>
<sequence>MTELIEKQHKPFVHIPQNIIQQLTTGKSQLKMRNKAFFDILKLVDTKHPSSRAIINRAEYAGRSGKKKATFTCTFEIDVLSKEEWVAIDLMPTSVALMKYSIVGPSKSTTAWIGARTHRLFFITNTHGVHTVTMEILCRYEKTRGKLLRLDIPISRKNRIEFTVQKKTSVQIYVGNSLSAVQKTEGDNTTFVCAIPPIAQLVVGWIEKDEEEERKKKEEKERLEKEKKEKEDEKKRLIINAEQHILHSVGDGVVISDAVFKYTILHGTKSRFDILVPEKVQVLSVEGRNVQKWEIVEKKEEKDDLVLELEKNGKNEDQNEDEKKDDEKKDEKNENENSNNNNNNKNKNQEMRVSKTIRVWLDTVVEGDYNLNVITELPMESSSGKIYLPVFKNLNVHRDKGWIGITGKTNSEINEKNCTTLAKIDVNELPEAMKQRSLGENLLFAYKFLIPLYNLLMEVIQHLETDVLIAVIDEAHIAATQTNSAMIFKCSLVLRNTQRQYLRMKVVDKNFHLWSTLASSKPVKPTIDRTNNIMIPLEKRGANAEPFTIEIIYVCPSTVMKGNGKIRVNFPLFDLPINELFITLFLPRNFKYSEFAGTLKEVSVLQKGFNSDISRGLRISSRSQERALRSNIKPQMRMQQQVMPQQMLMQNIMPQQMMMQQMQQQPQMMMQQQVMQNPFLEQQLMPQMDQLNSNVFDSFEPEKNQALESTTLGASGVGVTPVKVELINTGTAFYFEKFLIPVSENFDRVIVSFSEITKGFFQKRRISNLPNHLMKLLIFLIIFVYFWFILNK</sequence>
<evidence type="ECO:0000256" key="3">
    <source>
        <dbReference type="SAM" id="Phobius"/>
    </source>
</evidence>
<accession>A0A9Q0R413</accession>
<dbReference type="Proteomes" id="UP001149090">
    <property type="component" value="Unassembled WGS sequence"/>
</dbReference>
<dbReference type="OMA" id="GRNIKNW"/>
<evidence type="ECO:0000313" key="4">
    <source>
        <dbReference type="EMBL" id="KAJ5066159.1"/>
    </source>
</evidence>
<evidence type="ECO:0000256" key="2">
    <source>
        <dbReference type="SAM" id="MobiDB-lite"/>
    </source>
</evidence>